<sequence length="514" mass="56960">MPDDNLPTYTLQVSADNPLHTILYFTHNGSDPSADFLLKRPAPAESRGRYALGLLDVHVSSLVYAEVLLEPDWAQPTLSAAEVRAQNGVPVPPIAVTPDAFVVSLYNPDQAVAVRRNQGSWKTDSWDFEIPERTFKMPSASQIDQDSAEPQVPEAVPKVTFRWKRDGRLSRDMTCYMTGRSVGGKKSKDPDITVAMYHGGKSETSVTIYEPNMARVEVEDMKGLEMTLLLSAEVIRDLYLSPRPDLFNTAAAPGQAGASTSRPRKGSRPSRSPPAAAAMSGALNARPQSPPTKPAPQREPRTAQTQAEIDAETRRLREMVAEEERRDRERRDREEQDRIKRMLDQEENDRRRREAEVEAETERLRQQYGGQGSSSSSSRPQDSGASSPPLPPRPNAGASWYGPPATHAPPKPPRPARPASAGPGQMRWSQYQQPPAPQHAPPQQQQQQQQQPQQNGGRLQHGLGKLLQHPYANNAAASVSGFFGSGGGGHRNDDERHREDDRKKKIKKKRSVHF</sequence>
<feature type="compositionally biased region" description="Basic and acidic residues" evidence="1">
    <location>
        <begin position="490"/>
        <end position="503"/>
    </location>
</feature>
<proteinExistence type="predicted"/>
<dbReference type="EMBL" id="KL648745">
    <property type="protein sequence ID" value="KEY64269.1"/>
    <property type="molecule type" value="Genomic_DNA"/>
</dbReference>
<dbReference type="Proteomes" id="UP000028045">
    <property type="component" value="Unassembled WGS sequence"/>
</dbReference>
<feature type="compositionally biased region" description="Low complexity" evidence="1">
    <location>
        <begin position="373"/>
        <end position="387"/>
    </location>
</feature>
<organism evidence="2 3">
    <name type="scientific">Stachybotrys chartarum (strain CBS 109288 / IBT 7711)</name>
    <name type="common">Toxic black mold</name>
    <name type="synonym">Stilbospora chartarum</name>
    <dbReference type="NCBI Taxonomy" id="1280523"/>
    <lineage>
        <taxon>Eukaryota</taxon>
        <taxon>Fungi</taxon>
        <taxon>Dikarya</taxon>
        <taxon>Ascomycota</taxon>
        <taxon>Pezizomycotina</taxon>
        <taxon>Sordariomycetes</taxon>
        <taxon>Hypocreomycetidae</taxon>
        <taxon>Hypocreales</taxon>
        <taxon>Stachybotryaceae</taxon>
        <taxon>Stachybotrys</taxon>
    </lineage>
</organism>
<reference evidence="2 3" key="1">
    <citation type="journal article" date="2014" name="BMC Genomics">
        <title>Comparative genome sequencing reveals chemotype-specific gene clusters in the toxigenic black mold Stachybotrys.</title>
        <authorList>
            <person name="Semeiks J."/>
            <person name="Borek D."/>
            <person name="Otwinowski Z."/>
            <person name="Grishin N.V."/>
        </authorList>
    </citation>
    <scope>NUCLEOTIDE SEQUENCE [LARGE SCALE GENOMIC DNA]</scope>
    <source>
        <strain evidence="3">CBS 109288 / IBT 7711</strain>
    </source>
</reference>
<dbReference type="OrthoDB" id="3357341at2759"/>
<protein>
    <submittedName>
        <fullName evidence="2">Uncharacterized protein</fullName>
    </submittedName>
</protein>
<keyword evidence="3" id="KW-1185">Reference proteome</keyword>
<gene>
    <name evidence="2" type="ORF">S7711_09309</name>
</gene>
<name>A0A084AG40_STACB</name>
<feature type="compositionally biased region" description="Pro residues" evidence="1">
    <location>
        <begin position="406"/>
        <end position="416"/>
    </location>
</feature>
<feature type="compositionally biased region" description="Low complexity" evidence="1">
    <location>
        <begin position="269"/>
        <end position="278"/>
    </location>
</feature>
<evidence type="ECO:0000256" key="1">
    <source>
        <dbReference type="SAM" id="MobiDB-lite"/>
    </source>
</evidence>
<evidence type="ECO:0000313" key="2">
    <source>
        <dbReference type="EMBL" id="KEY64269.1"/>
    </source>
</evidence>
<feature type="compositionally biased region" description="Low complexity" evidence="1">
    <location>
        <begin position="441"/>
        <end position="454"/>
    </location>
</feature>
<accession>A0A084AG40</accession>
<feature type="compositionally biased region" description="Basic residues" evidence="1">
    <location>
        <begin position="504"/>
        <end position="514"/>
    </location>
</feature>
<feature type="compositionally biased region" description="Basic and acidic residues" evidence="1">
    <location>
        <begin position="311"/>
        <end position="365"/>
    </location>
</feature>
<dbReference type="HOGENOM" id="CLU_028621_0_0_1"/>
<feature type="region of interest" description="Disordered" evidence="1">
    <location>
        <begin position="248"/>
        <end position="514"/>
    </location>
</feature>
<dbReference type="AlphaFoldDB" id="A0A084AG40"/>
<evidence type="ECO:0000313" key="3">
    <source>
        <dbReference type="Proteomes" id="UP000028045"/>
    </source>
</evidence>